<dbReference type="PROSITE" id="PS51898">
    <property type="entry name" value="TYR_RECOMBINASE"/>
    <property type="match status" value="1"/>
</dbReference>
<dbReference type="OrthoDB" id="9766545at2"/>
<dbReference type="GO" id="GO:0006310">
    <property type="term" value="P:DNA recombination"/>
    <property type="evidence" value="ECO:0007669"/>
    <property type="project" value="UniProtKB-KW"/>
</dbReference>
<dbReference type="AlphaFoldDB" id="A0A135L5N6"/>
<name>A0A135L5N6_9BACI</name>
<organism evidence="3 4">
    <name type="scientific">Tepidibacillus decaturensis</name>
    <dbReference type="NCBI Taxonomy" id="1413211"/>
    <lineage>
        <taxon>Bacteria</taxon>
        <taxon>Bacillati</taxon>
        <taxon>Bacillota</taxon>
        <taxon>Bacilli</taxon>
        <taxon>Bacillales</taxon>
        <taxon>Bacillaceae</taxon>
        <taxon>Tepidibacillus</taxon>
    </lineage>
</organism>
<dbReference type="GO" id="GO:0003677">
    <property type="term" value="F:DNA binding"/>
    <property type="evidence" value="ECO:0007669"/>
    <property type="project" value="InterPro"/>
</dbReference>
<comment type="caution">
    <text evidence="3">The sequence shown here is derived from an EMBL/GenBank/DDBJ whole genome shotgun (WGS) entry which is preliminary data.</text>
</comment>
<dbReference type="Proteomes" id="UP000070352">
    <property type="component" value="Unassembled WGS sequence"/>
</dbReference>
<dbReference type="EMBL" id="LSKU01000001">
    <property type="protein sequence ID" value="KXG44292.1"/>
    <property type="molecule type" value="Genomic_DNA"/>
</dbReference>
<sequence length="328" mass="38102">MINYLFKGPFAEHIENHISLKKAIGYKYEAEARHLLRFSSFTAEKYPESTMLTKAIVLDWCSKKPYEAQANQCSRASIIRQLAMYMESVGISAYILPKGYYPTEKQYIPYIYTEDELQKFFRETDQCHYVGECPYRHFIMPVFFRMIYACGLRSSEARLLKVEDVDLNTGILTIQHSKKDNSRLVPMSVNLTERCRDFFKKVHILSRESDWFFPGLNGKPMTVTNVYSNFRRFLWKAGISHGGRGKGPRVHDFRHAYACHCLKKWVMQGKDLAAYLPVLKTYMGHDSFEETAYYLRLTADIFPDISIKLEGCYSDIIPRLEGGADEAN</sequence>
<feature type="domain" description="Tyr recombinase" evidence="2">
    <location>
        <begin position="107"/>
        <end position="307"/>
    </location>
</feature>
<evidence type="ECO:0000313" key="4">
    <source>
        <dbReference type="Proteomes" id="UP000070352"/>
    </source>
</evidence>
<dbReference type="GO" id="GO:0015074">
    <property type="term" value="P:DNA integration"/>
    <property type="evidence" value="ECO:0007669"/>
    <property type="project" value="InterPro"/>
</dbReference>
<dbReference type="InterPro" id="IPR011010">
    <property type="entry name" value="DNA_brk_join_enz"/>
</dbReference>
<dbReference type="PANTHER" id="PTHR30349:SF64">
    <property type="entry name" value="PROPHAGE INTEGRASE INTD-RELATED"/>
    <property type="match status" value="1"/>
</dbReference>
<dbReference type="InterPro" id="IPR002104">
    <property type="entry name" value="Integrase_catalytic"/>
</dbReference>
<gene>
    <name evidence="3" type="ORF">U473_09955</name>
</gene>
<dbReference type="InterPro" id="IPR050090">
    <property type="entry name" value="Tyrosine_recombinase_XerCD"/>
</dbReference>
<dbReference type="Pfam" id="PF00589">
    <property type="entry name" value="Phage_integrase"/>
    <property type="match status" value="1"/>
</dbReference>
<reference evidence="3 4" key="1">
    <citation type="submission" date="2016-02" db="EMBL/GenBank/DDBJ databases">
        <title>Draft Genome for Tepidibacillus decaturensis nov. sp. Strain Z9, an Anaerobic, Moderately Thermophilic and Heterotrophic Bacterium from Deep Subsurface of the Illinois Basin, USA.</title>
        <authorList>
            <person name="Dong Y."/>
            <person name="Chang J.Y."/>
            <person name="Sanford R."/>
            <person name="Fouke B.W."/>
        </authorList>
    </citation>
    <scope>NUCLEOTIDE SEQUENCE [LARGE SCALE GENOMIC DNA]</scope>
    <source>
        <strain evidence="3 4">Z9</strain>
    </source>
</reference>
<protein>
    <submittedName>
        <fullName evidence="3">Integrase</fullName>
    </submittedName>
</protein>
<keyword evidence="1" id="KW-0233">DNA recombination</keyword>
<evidence type="ECO:0000256" key="1">
    <source>
        <dbReference type="ARBA" id="ARBA00023172"/>
    </source>
</evidence>
<keyword evidence="4" id="KW-1185">Reference proteome</keyword>
<accession>A0A135L5N6</accession>
<evidence type="ECO:0000313" key="3">
    <source>
        <dbReference type="EMBL" id="KXG44292.1"/>
    </source>
</evidence>
<evidence type="ECO:0000259" key="2">
    <source>
        <dbReference type="PROSITE" id="PS51898"/>
    </source>
</evidence>
<dbReference type="PANTHER" id="PTHR30349">
    <property type="entry name" value="PHAGE INTEGRASE-RELATED"/>
    <property type="match status" value="1"/>
</dbReference>
<dbReference type="Gene3D" id="1.10.443.10">
    <property type="entry name" value="Intergrase catalytic core"/>
    <property type="match status" value="1"/>
</dbReference>
<dbReference type="InterPro" id="IPR013762">
    <property type="entry name" value="Integrase-like_cat_sf"/>
</dbReference>
<dbReference type="RefSeq" id="WP_068725847.1">
    <property type="nucleotide sequence ID" value="NZ_LSKU01000001.1"/>
</dbReference>
<proteinExistence type="predicted"/>
<dbReference type="STRING" id="1413211.U473_09955"/>
<dbReference type="SUPFAM" id="SSF56349">
    <property type="entry name" value="DNA breaking-rejoining enzymes"/>
    <property type="match status" value="1"/>
</dbReference>